<evidence type="ECO:0000313" key="16">
    <source>
        <dbReference type="Proteomes" id="UP000318571"/>
    </source>
</evidence>
<evidence type="ECO:0000256" key="2">
    <source>
        <dbReference type="ARBA" id="ARBA00004718"/>
    </source>
</evidence>
<evidence type="ECO:0000259" key="14">
    <source>
        <dbReference type="PROSITE" id="PS51044"/>
    </source>
</evidence>
<dbReference type="OrthoDB" id="26899at2759"/>
<name>A0A553NCW0_TIGCA</name>
<evidence type="ECO:0000313" key="15">
    <source>
        <dbReference type="EMBL" id="TRY63286.1"/>
    </source>
</evidence>
<dbReference type="InterPro" id="IPR013083">
    <property type="entry name" value="Znf_RING/FYVE/PHD"/>
</dbReference>
<dbReference type="OMA" id="SGMDINC"/>
<reference evidence="15 16" key="1">
    <citation type="journal article" date="2018" name="Nat. Ecol. Evol.">
        <title>Genomic signatures of mitonuclear coevolution across populations of Tigriopus californicus.</title>
        <authorList>
            <person name="Barreto F.S."/>
            <person name="Watson E.T."/>
            <person name="Lima T.G."/>
            <person name="Willett C.S."/>
            <person name="Edmands S."/>
            <person name="Li W."/>
            <person name="Burton R.S."/>
        </authorList>
    </citation>
    <scope>NUCLEOTIDE SEQUENCE [LARGE SCALE GENOMIC DNA]</scope>
    <source>
        <strain evidence="15 16">San Diego</strain>
    </source>
</reference>
<dbReference type="EMBL" id="VCGU01000458">
    <property type="protein sequence ID" value="TRY63286.1"/>
    <property type="molecule type" value="Genomic_DNA"/>
</dbReference>
<dbReference type="GO" id="GO:0008270">
    <property type="term" value="F:zinc ion binding"/>
    <property type="evidence" value="ECO:0007669"/>
    <property type="project" value="UniProtKB-KW"/>
</dbReference>
<evidence type="ECO:0000256" key="5">
    <source>
        <dbReference type="ARBA" id="ARBA00022679"/>
    </source>
</evidence>
<keyword evidence="9" id="KW-0862">Zinc</keyword>
<feature type="domain" description="SP-RING-type" evidence="14">
    <location>
        <begin position="148"/>
        <end position="229"/>
    </location>
</feature>
<proteinExistence type="inferred from homology"/>
<dbReference type="InterPro" id="IPR026846">
    <property type="entry name" value="Nse2(Mms21)"/>
</dbReference>
<protein>
    <recommendedName>
        <fullName evidence="4">E3 SUMO-protein ligase NSE2</fullName>
    </recommendedName>
    <alternativeName>
        <fullName evidence="11">E3 SUMO-protein transferase NSE2</fullName>
    </alternativeName>
    <alternativeName>
        <fullName evidence="12">Non-structural maintenance of chromosomes element 2 homolog</fullName>
    </alternativeName>
</protein>
<dbReference type="GO" id="GO:0030915">
    <property type="term" value="C:Smc5-Smc6 complex"/>
    <property type="evidence" value="ECO:0007669"/>
    <property type="project" value="InterPro"/>
</dbReference>
<sequence>MNPPLPSQGGSDKQLDYLKSGMDINCGVALSLVSRILQSDPERSRAVQSLREGLSDYIRQEQDYKDSMEALRGLWHQVAQQVDQGDFSQVHEIDQTFAAVKERLAGPVTEIEIAKHPMIVQFELRAQNVCQGLEASQMEAGSGHSEDQDDDLETTLVSGDHRDPFTRKKLVHPVQNVLCGHNYERDTIFELIKTSSRTKCPISGCRNTQVIVANHLKADCKLKRLLAAD</sequence>
<evidence type="ECO:0000256" key="8">
    <source>
        <dbReference type="ARBA" id="ARBA00022786"/>
    </source>
</evidence>
<dbReference type="Gene3D" id="3.30.40.10">
    <property type="entry name" value="Zinc/RING finger domain, C3HC4 (zinc finger)"/>
    <property type="match status" value="1"/>
</dbReference>
<keyword evidence="6" id="KW-0479">Metal-binding</keyword>
<dbReference type="PANTHER" id="PTHR21330">
    <property type="entry name" value="E3 SUMO-PROTEIN LIGASE NSE2"/>
    <property type="match status" value="1"/>
</dbReference>
<evidence type="ECO:0000256" key="7">
    <source>
        <dbReference type="ARBA" id="ARBA00022771"/>
    </source>
</evidence>
<accession>A0A553NCW0</accession>
<dbReference type="GO" id="GO:0016925">
    <property type="term" value="P:protein sumoylation"/>
    <property type="evidence" value="ECO:0007669"/>
    <property type="project" value="UniProtKB-UniPathway"/>
</dbReference>
<keyword evidence="10" id="KW-0539">Nucleus</keyword>
<dbReference type="UniPathway" id="UPA00886"/>
<comment type="pathway">
    <text evidence="2">Protein modification; protein sumoylation.</text>
</comment>
<dbReference type="Proteomes" id="UP000318571">
    <property type="component" value="Chromosome 10"/>
</dbReference>
<keyword evidence="8" id="KW-0833">Ubl conjugation pathway</keyword>
<organism evidence="15 16">
    <name type="scientific">Tigriopus californicus</name>
    <name type="common">Marine copepod</name>
    <dbReference type="NCBI Taxonomy" id="6832"/>
    <lineage>
        <taxon>Eukaryota</taxon>
        <taxon>Metazoa</taxon>
        <taxon>Ecdysozoa</taxon>
        <taxon>Arthropoda</taxon>
        <taxon>Crustacea</taxon>
        <taxon>Multicrustacea</taxon>
        <taxon>Hexanauplia</taxon>
        <taxon>Copepoda</taxon>
        <taxon>Harpacticoida</taxon>
        <taxon>Harpacticidae</taxon>
        <taxon>Tigriopus</taxon>
    </lineage>
</organism>
<dbReference type="PANTHER" id="PTHR21330:SF1">
    <property type="entry name" value="E3 SUMO-PROTEIN LIGASE NSE2"/>
    <property type="match status" value="1"/>
</dbReference>
<keyword evidence="7 13" id="KW-0863">Zinc-finger</keyword>
<keyword evidence="5" id="KW-0808">Transferase</keyword>
<dbReference type="CDD" id="cd16651">
    <property type="entry name" value="SPL-RING_NSE2"/>
    <property type="match status" value="1"/>
</dbReference>
<evidence type="ECO:0000256" key="13">
    <source>
        <dbReference type="PROSITE-ProRule" id="PRU00452"/>
    </source>
</evidence>
<comment type="caution">
    <text evidence="15">The sequence shown here is derived from an EMBL/GenBank/DDBJ whole genome shotgun (WGS) entry which is preliminary data.</text>
</comment>
<dbReference type="GO" id="GO:0005634">
    <property type="term" value="C:nucleus"/>
    <property type="evidence" value="ECO:0007669"/>
    <property type="project" value="UniProtKB-SubCell"/>
</dbReference>
<dbReference type="SUPFAM" id="SSF57850">
    <property type="entry name" value="RING/U-box"/>
    <property type="match status" value="1"/>
</dbReference>
<gene>
    <name evidence="15" type="ORF">TCAL_02052</name>
</gene>
<evidence type="ECO:0000256" key="6">
    <source>
        <dbReference type="ARBA" id="ARBA00022723"/>
    </source>
</evidence>
<evidence type="ECO:0000256" key="12">
    <source>
        <dbReference type="ARBA" id="ARBA00032533"/>
    </source>
</evidence>
<dbReference type="AlphaFoldDB" id="A0A553NCW0"/>
<evidence type="ECO:0000256" key="3">
    <source>
        <dbReference type="ARBA" id="ARBA00008212"/>
    </source>
</evidence>
<evidence type="ECO:0000256" key="4">
    <source>
        <dbReference type="ARBA" id="ARBA00020923"/>
    </source>
</evidence>
<dbReference type="PROSITE" id="PS51044">
    <property type="entry name" value="ZF_SP_RING"/>
    <property type="match status" value="1"/>
</dbReference>
<keyword evidence="16" id="KW-1185">Reference proteome</keyword>
<comment type="subcellular location">
    <subcellularLocation>
        <location evidence="1">Nucleus</location>
    </subcellularLocation>
</comment>
<evidence type="ECO:0000256" key="1">
    <source>
        <dbReference type="ARBA" id="ARBA00004123"/>
    </source>
</evidence>
<dbReference type="GO" id="GO:0061665">
    <property type="term" value="F:SUMO ligase activity"/>
    <property type="evidence" value="ECO:0007669"/>
    <property type="project" value="TreeGrafter"/>
</dbReference>
<evidence type="ECO:0000256" key="10">
    <source>
        <dbReference type="ARBA" id="ARBA00023242"/>
    </source>
</evidence>
<dbReference type="GO" id="GO:0000724">
    <property type="term" value="P:double-strand break repair via homologous recombination"/>
    <property type="evidence" value="ECO:0007669"/>
    <property type="project" value="InterPro"/>
</dbReference>
<evidence type="ECO:0000256" key="11">
    <source>
        <dbReference type="ARBA" id="ARBA00031731"/>
    </source>
</evidence>
<dbReference type="Pfam" id="PF11789">
    <property type="entry name" value="zf-Nse"/>
    <property type="match status" value="1"/>
</dbReference>
<evidence type="ECO:0000256" key="9">
    <source>
        <dbReference type="ARBA" id="ARBA00022833"/>
    </source>
</evidence>
<dbReference type="InterPro" id="IPR004181">
    <property type="entry name" value="Znf_MIZ"/>
</dbReference>
<comment type="similarity">
    <text evidence="3">Belongs to the NSE2 family.</text>
</comment>
<dbReference type="STRING" id="6832.A0A553NCW0"/>